<name>A0AA49GQ89_9BACT</name>
<dbReference type="EMBL" id="CP120682">
    <property type="protein sequence ID" value="WKN37909.1"/>
    <property type="molecule type" value="Genomic_DNA"/>
</dbReference>
<gene>
    <name evidence="2" type="ORF">K4G66_04205</name>
</gene>
<dbReference type="AlphaFoldDB" id="A0AA49GQ89"/>
<reference evidence="2" key="2">
    <citation type="journal article" date="2024" name="Antonie Van Leeuwenhoek">
        <title>Roseihalotalea indica gen. nov., sp. nov., a halophilic Bacteroidetes from mesopelagic Southwest Indian Ocean with higher carbohydrate metabolic potential.</title>
        <authorList>
            <person name="Chen B."/>
            <person name="Zhang M."/>
            <person name="Lin D."/>
            <person name="Ye J."/>
            <person name="Tang K."/>
        </authorList>
    </citation>
    <scope>NUCLEOTIDE SEQUENCE</scope>
    <source>
        <strain evidence="2">TK19036</strain>
    </source>
</reference>
<keyword evidence="1" id="KW-0812">Transmembrane</keyword>
<evidence type="ECO:0000313" key="2">
    <source>
        <dbReference type="EMBL" id="WKN37909.1"/>
    </source>
</evidence>
<reference evidence="2" key="1">
    <citation type="journal article" date="2023" name="Comput. Struct. Biotechnol. J.">
        <title>Discovery of a novel marine Bacteroidetes with a rich repertoire of carbohydrate-active enzymes.</title>
        <authorList>
            <person name="Chen B."/>
            <person name="Liu G."/>
            <person name="Chen Q."/>
            <person name="Wang H."/>
            <person name="Liu L."/>
            <person name="Tang K."/>
        </authorList>
    </citation>
    <scope>NUCLEOTIDE SEQUENCE</scope>
    <source>
        <strain evidence="2">TK19036</strain>
    </source>
</reference>
<accession>A0AA49GQ89</accession>
<feature type="transmembrane region" description="Helical" evidence="1">
    <location>
        <begin position="54"/>
        <end position="74"/>
    </location>
</feature>
<protein>
    <submittedName>
        <fullName evidence="2">Uncharacterized protein</fullName>
    </submittedName>
</protein>
<evidence type="ECO:0000256" key="1">
    <source>
        <dbReference type="SAM" id="Phobius"/>
    </source>
</evidence>
<keyword evidence="1" id="KW-1133">Transmembrane helix</keyword>
<feature type="transmembrane region" description="Helical" evidence="1">
    <location>
        <begin position="12"/>
        <end position="34"/>
    </location>
</feature>
<feature type="transmembrane region" description="Helical" evidence="1">
    <location>
        <begin position="80"/>
        <end position="103"/>
    </location>
</feature>
<keyword evidence="1" id="KW-0472">Membrane</keyword>
<organism evidence="2">
    <name type="scientific">Roseihalotalea indica</name>
    <dbReference type="NCBI Taxonomy" id="2867963"/>
    <lineage>
        <taxon>Bacteria</taxon>
        <taxon>Pseudomonadati</taxon>
        <taxon>Bacteroidota</taxon>
        <taxon>Cytophagia</taxon>
        <taxon>Cytophagales</taxon>
        <taxon>Catalimonadaceae</taxon>
        <taxon>Roseihalotalea</taxon>
    </lineage>
</organism>
<sequence>MESFLAIFRQVLFYGTFVCIGVGILILLYLFAKLVGTKGYKAKYDFINKNEIKLLWYSSIAFISAGACYVTSILATEWMFVFVGLFVSIMFGLIIGVVFYNYLEYYYPTFVEERLHKLRYKPRLSSAGNEMKLLSEDEEDVHLDEGQQAEESIFSVDYDVWVDEATGETQIEKYKGHLHAEKSPTCGYYTLRVVREEIIESPTEDKEGVLVKHYECSYTKYKTQKVFNIAKLKKNQKEAGKTLVSV</sequence>
<proteinExistence type="predicted"/>